<comment type="pathway">
    <text evidence="2 6">Cofactor biosynthesis; molybdopterin biosynthesis.</text>
</comment>
<dbReference type="UniPathway" id="UPA00344"/>
<evidence type="ECO:0000256" key="4">
    <source>
        <dbReference type="ARBA" id="ARBA00023150"/>
    </source>
</evidence>
<dbReference type="CDD" id="cd00887">
    <property type="entry name" value="MoeA"/>
    <property type="match status" value="1"/>
</dbReference>
<keyword evidence="6" id="KW-0500">Molybdenum</keyword>
<sequence length="401" mass="41941">MISITEALQLIDQHAAQLPPQQVAALTAIGCLLAEEVASDVDSPPHDKAMMDGYAVVAADLASGVAELEVIEEITAGNMPTKAVARSQAARIMTGAPIPSGADAVVMIEQTQPLENNRVRIEATGIATGKNIMPKASSLACGVTVLPSGKRLRALEVGVLAEVGRSEVSVVPRPRVAVLSTGDELVDVTEKPGPGRIRNSNGPMLLAQIAAAGGVAENLGIARDVREELTEKIACGLEADILVLSGGVSAGVLDLVPSVLAQQQVTQVFHKVHLKPGKPIWFGKRDVDGKTTLVFGLPGNPVGSLVCFELFVRRAIGILAGLTSNELQSAEVTLAETFTHRGDRPTMFPARWADATQQTALPLAWKGSADLAAMASADLLLQFRAGDAEYRAGDRLAGLIL</sequence>
<dbReference type="AlphaFoldDB" id="A0A5C5V3H9"/>
<dbReference type="OrthoDB" id="9804758at2"/>
<dbReference type="GO" id="GO:0061599">
    <property type="term" value="F:molybdopterin molybdotransferase activity"/>
    <property type="evidence" value="ECO:0007669"/>
    <property type="project" value="UniProtKB-UniRule"/>
</dbReference>
<dbReference type="GO" id="GO:0046872">
    <property type="term" value="F:metal ion binding"/>
    <property type="evidence" value="ECO:0007669"/>
    <property type="project" value="UniProtKB-UniRule"/>
</dbReference>
<dbReference type="InterPro" id="IPR036425">
    <property type="entry name" value="MoaB/Mog-like_dom_sf"/>
</dbReference>
<dbReference type="Gene3D" id="2.170.190.11">
    <property type="entry name" value="Molybdopterin biosynthesis moea protein, domain 3"/>
    <property type="match status" value="1"/>
</dbReference>
<dbReference type="FunFam" id="2.170.190.11:FF:000001">
    <property type="entry name" value="Molybdopterin molybdenumtransferase"/>
    <property type="match status" value="1"/>
</dbReference>
<dbReference type="EC" id="2.10.1.1" evidence="6"/>
<keyword evidence="6" id="KW-0479">Metal-binding</keyword>
<dbReference type="Gene3D" id="3.40.980.10">
    <property type="entry name" value="MoaB/Mog-like domain"/>
    <property type="match status" value="1"/>
</dbReference>
<dbReference type="InterPro" id="IPR005111">
    <property type="entry name" value="MoeA_C_domain_IV"/>
</dbReference>
<comment type="similarity">
    <text evidence="3 6">Belongs to the MoeA family.</text>
</comment>
<proteinExistence type="inferred from homology"/>
<keyword evidence="6 8" id="KW-0808">Transferase</keyword>
<protein>
    <recommendedName>
        <fullName evidence="6">Molybdopterin molybdenumtransferase</fullName>
        <ecNumber evidence="6">2.10.1.1</ecNumber>
    </recommendedName>
</protein>
<dbReference type="InterPro" id="IPR005110">
    <property type="entry name" value="MoeA_linker/N"/>
</dbReference>
<comment type="function">
    <text evidence="1 6">Catalyzes the insertion of molybdate into adenylated molybdopterin with the concomitant release of AMP.</text>
</comment>
<accession>A0A5C5V3H9</accession>
<organism evidence="8 9">
    <name type="scientific">Blastopirellula retiformator</name>
    <dbReference type="NCBI Taxonomy" id="2527970"/>
    <lineage>
        <taxon>Bacteria</taxon>
        <taxon>Pseudomonadati</taxon>
        <taxon>Planctomycetota</taxon>
        <taxon>Planctomycetia</taxon>
        <taxon>Pirellulales</taxon>
        <taxon>Pirellulaceae</taxon>
        <taxon>Blastopirellula</taxon>
    </lineage>
</organism>
<evidence type="ECO:0000256" key="5">
    <source>
        <dbReference type="ARBA" id="ARBA00047317"/>
    </source>
</evidence>
<dbReference type="SUPFAM" id="SSF53218">
    <property type="entry name" value="Molybdenum cofactor biosynthesis proteins"/>
    <property type="match status" value="1"/>
</dbReference>
<dbReference type="Gene3D" id="2.40.340.10">
    <property type="entry name" value="MoeA, C-terminal, domain IV"/>
    <property type="match status" value="1"/>
</dbReference>
<reference evidence="8 9" key="1">
    <citation type="submission" date="2019-02" db="EMBL/GenBank/DDBJ databases">
        <title>Deep-cultivation of Planctomycetes and their phenomic and genomic characterization uncovers novel biology.</title>
        <authorList>
            <person name="Wiegand S."/>
            <person name="Jogler M."/>
            <person name="Boedeker C."/>
            <person name="Pinto D."/>
            <person name="Vollmers J."/>
            <person name="Rivas-Marin E."/>
            <person name="Kohn T."/>
            <person name="Peeters S.H."/>
            <person name="Heuer A."/>
            <person name="Rast P."/>
            <person name="Oberbeckmann S."/>
            <person name="Bunk B."/>
            <person name="Jeske O."/>
            <person name="Meyerdierks A."/>
            <person name="Storesund J.E."/>
            <person name="Kallscheuer N."/>
            <person name="Luecker S."/>
            <person name="Lage O.M."/>
            <person name="Pohl T."/>
            <person name="Merkel B.J."/>
            <person name="Hornburger P."/>
            <person name="Mueller R.-W."/>
            <person name="Bruemmer F."/>
            <person name="Labrenz M."/>
            <person name="Spormann A.M."/>
            <person name="Op Den Camp H."/>
            <person name="Overmann J."/>
            <person name="Amann R."/>
            <person name="Jetten M.S.M."/>
            <person name="Mascher T."/>
            <person name="Medema M.H."/>
            <person name="Devos D.P."/>
            <person name="Kaster A.-K."/>
            <person name="Ovreas L."/>
            <person name="Rohde M."/>
            <person name="Galperin M.Y."/>
            <person name="Jogler C."/>
        </authorList>
    </citation>
    <scope>NUCLEOTIDE SEQUENCE [LARGE SCALE GENOMIC DNA]</scope>
    <source>
        <strain evidence="8 9">Enr8</strain>
    </source>
</reference>
<dbReference type="GO" id="GO:0005829">
    <property type="term" value="C:cytosol"/>
    <property type="evidence" value="ECO:0007669"/>
    <property type="project" value="TreeGrafter"/>
</dbReference>
<evidence type="ECO:0000256" key="2">
    <source>
        <dbReference type="ARBA" id="ARBA00005046"/>
    </source>
</evidence>
<dbReference type="PANTHER" id="PTHR10192:SF5">
    <property type="entry name" value="GEPHYRIN"/>
    <property type="match status" value="1"/>
</dbReference>
<dbReference type="Pfam" id="PF03453">
    <property type="entry name" value="MoeA_N"/>
    <property type="match status" value="1"/>
</dbReference>
<evidence type="ECO:0000256" key="3">
    <source>
        <dbReference type="ARBA" id="ARBA00010763"/>
    </source>
</evidence>
<comment type="cofactor">
    <cofactor evidence="6">
        <name>Mg(2+)</name>
        <dbReference type="ChEBI" id="CHEBI:18420"/>
    </cofactor>
</comment>
<evidence type="ECO:0000313" key="8">
    <source>
        <dbReference type="EMBL" id="TWT33114.1"/>
    </source>
</evidence>
<dbReference type="SUPFAM" id="SSF63867">
    <property type="entry name" value="MoeA C-terminal domain-like"/>
    <property type="match status" value="1"/>
</dbReference>
<dbReference type="InterPro" id="IPR008284">
    <property type="entry name" value="MoCF_biosynth_CS"/>
</dbReference>
<dbReference type="SMART" id="SM00852">
    <property type="entry name" value="MoCF_biosynth"/>
    <property type="match status" value="1"/>
</dbReference>
<keyword evidence="6" id="KW-0460">Magnesium</keyword>
<comment type="caution">
    <text evidence="8">The sequence shown here is derived from an EMBL/GenBank/DDBJ whole genome shotgun (WGS) entry which is preliminary data.</text>
</comment>
<evidence type="ECO:0000313" key="9">
    <source>
        <dbReference type="Proteomes" id="UP000318878"/>
    </source>
</evidence>
<dbReference type="NCBIfam" id="TIGR00177">
    <property type="entry name" value="molyb_syn"/>
    <property type="match status" value="1"/>
</dbReference>
<gene>
    <name evidence="8" type="primary">moeA</name>
    <name evidence="8" type="ORF">Enr8_29340</name>
</gene>
<keyword evidence="4 6" id="KW-0501">Molybdenum cofactor biosynthesis</keyword>
<comment type="catalytic activity">
    <reaction evidence="5">
        <text>adenylyl-molybdopterin + molybdate = Mo-molybdopterin + AMP + H(+)</text>
        <dbReference type="Rhea" id="RHEA:35047"/>
        <dbReference type="ChEBI" id="CHEBI:15378"/>
        <dbReference type="ChEBI" id="CHEBI:36264"/>
        <dbReference type="ChEBI" id="CHEBI:62727"/>
        <dbReference type="ChEBI" id="CHEBI:71302"/>
        <dbReference type="ChEBI" id="CHEBI:456215"/>
        <dbReference type="EC" id="2.10.1.1"/>
    </reaction>
</comment>
<dbReference type="SUPFAM" id="SSF63882">
    <property type="entry name" value="MoeA N-terminal region -like"/>
    <property type="match status" value="1"/>
</dbReference>
<dbReference type="Pfam" id="PF03454">
    <property type="entry name" value="MoeA_C"/>
    <property type="match status" value="1"/>
</dbReference>
<dbReference type="InterPro" id="IPR038987">
    <property type="entry name" value="MoeA-like"/>
</dbReference>
<dbReference type="Gene3D" id="3.90.105.10">
    <property type="entry name" value="Molybdopterin biosynthesis moea protein, domain 2"/>
    <property type="match status" value="1"/>
</dbReference>
<dbReference type="InterPro" id="IPR036135">
    <property type="entry name" value="MoeA_linker/N_sf"/>
</dbReference>
<dbReference type="Proteomes" id="UP000318878">
    <property type="component" value="Unassembled WGS sequence"/>
</dbReference>
<evidence type="ECO:0000256" key="1">
    <source>
        <dbReference type="ARBA" id="ARBA00002901"/>
    </source>
</evidence>
<keyword evidence="9" id="KW-1185">Reference proteome</keyword>
<evidence type="ECO:0000256" key="6">
    <source>
        <dbReference type="RuleBase" id="RU365090"/>
    </source>
</evidence>
<name>A0A5C5V3H9_9BACT</name>
<dbReference type="InterPro" id="IPR001453">
    <property type="entry name" value="MoaB/Mog_dom"/>
</dbReference>
<evidence type="ECO:0000259" key="7">
    <source>
        <dbReference type="SMART" id="SM00852"/>
    </source>
</evidence>
<dbReference type="NCBIfam" id="NF045515">
    <property type="entry name" value="Glp_gephyrin"/>
    <property type="match status" value="1"/>
</dbReference>
<dbReference type="InterPro" id="IPR036688">
    <property type="entry name" value="MoeA_C_domain_IV_sf"/>
</dbReference>
<dbReference type="EMBL" id="SJPF01000003">
    <property type="protein sequence ID" value="TWT33114.1"/>
    <property type="molecule type" value="Genomic_DNA"/>
</dbReference>
<dbReference type="GO" id="GO:0006777">
    <property type="term" value="P:Mo-molybdopterin cofactor biosynthetic process"/>
    <property type="evidence" value="ECO:0007669"/>
    <property type="project" value="UniProtKB-UniRule"/>
</dbReference>
<dbReference type="Pfam" id="PF00994">
    <property type="entry name" value="MoCF_biosynth"/>
    <property type="match status" value="1"/>
</dbReference>
<dbReference type="PANTHER" id="PTHR10192">
    <property type="entry name" value="MOLYBDOPTERIN BIOSYNTHESIS PROTEIN"/>
    <property type="match status" value="1"/>
</dbReference>
<dbReference type="PROSITE" id="PS01079">
    <property type="entry name" value="MOCF_BIOSYNTHESIS_2"/>
    <property type="match status" value="1"/>
</dbReference>
<dbReference type="RefSeq" id="WP_146432688.1">
    <property type="nucleotide sequence ID" value="NZ_SJPF01000003.1"/>
</dbReference>
<feature type="domain" description="MoaB/Mog" evidence="7">
    <location>
        <begin position="177"/>
        <end position="318"/>
    </location>
</feature>